<evidence type="ECO:0000313" key="1">
    <source>
        <dbReference type="EMBL" id="SMF97526.1"/>
    </source>
</evidence>
<dbReference type="OrthoDB" id="3035188at2"/>
<dbReference type="STRING" id="1760988.SAMN02949497_0096"/>
<protein>
    <recommendedName>
        <fullName evidence="3">GIY-YIG nuclease family protein</fullName>
    </recommendedName>
</protein>
<sequence length="139" mass="14894">MDASPAITLEFQGYWRDKKKASVPAAPGIYCVYTCIYSGKKQACSPQKLVYIGAAEDVRASLKNPEGLEGWESHIDTGEELCYSYAEAAPEQCRAYAAALVRRNKPPENPAPEAAPLAEGTAFALSGAAAFLAKRFSTA</sequence>
<accession>A0A1Y6D4J9</accession>
<keyword evidence="2" id="KW-1185">Reference proteome</keyword>
<dbReference type="Proteomes" id="UP000192923">
    <property type="component" value="Unassembled WGS sequence"/>
</dbReference>
<dbReference type="EMBL" id="FXAM01000003">
    <property type="protein sequence ID" value="SMF97526.1"/>
    <property type="molecule type" value="Genomic_DNA"/>
</dbReference>
<name>A0A1Y6D4J9_9GAMM</name>
<reference evidence="1 2" key="1">
    <citation type="submission" date="2016-12" db="EMBL/GenBank/DDBJ databases">
        <authorList>
            <person name="Song W.-J."/>
            <person name="Kurnit D.M."/>
        </authorList>
    </citation>
    <scope>NUCLEOTIDE SEQUENCE [LARGE SCALE GENOMIC DNA]</scope>
    <source>
        <strain evidence="1 2">175</strain>
    </source>
</reference>
<gene>
    <name evidence="1" type="ORF">SAMN02949497_0096</name>
</gene>
<proteinExistence type="predicted"/>
<dbReference type="RefSeq" id="WP_085216555.1">
    <property type="nucleotide sequence ID" value="NZ_FXAM01000003.1"/>
</dbReference>
<evidence type="ECO:0000313" key="2">
    <source>
        <dbReference type="Proteomes" id="UP000192923"/>
    </source>
</evidence>
<dbReference type="AlphaFoldDB" id="A0A1Y6D4J9"/>
<organism evidence="1 2">
    <name type="scientific">Methylomagnum ishizawai</name>
    <dbReference type="NCBI Taxonomy" id="1760988"/>
    <lineage>
        <taxon>Bacteria</taxon>
        <taxon>Pseudomonadati</taxon>
        <taxon>Pseudomonadota</taxon>
        <taxon>Gammaproteobacteria</taxon>
        <taxon>Methylococcales</taxon>
        <taxon>Methylococcaceae</taxon>
        <taxon>Methylomagnum</taxon>
    </lineage>
</organism>
<evidence type="ECO:0008006" key="3">
    <source>
        <dbReference type="Google" id="ProtNLM"/>
    </source>
</evidence>